<dbReference type="Gene3D" id="2.60.40.10">
    <property type="entry name" value="Immunoglobulins"/>
    <property type="match status" value="1"/>
</dbReference>
<name>A0A843TVN9_COLES</name>
<dbReference type="CDD" id="cd05467">
    <property type="entry name" value="CBM20"/>
    <property type="match status" value="1"/>
</dbReference>
<dbReference type="InterPro" id="IPR002044">
    <property type="entry name" value="CBM20"/>
</dbReference>
<organism evidence="3 4">
    <name type="scientific">Colocasia esculenta</name>
    <name type="common">Wild taro</name>
    <name type="synonym">Arum esculentum</name>
    <dbReference type="NCBI Taxonomy" id="4460"/>
    <lineage>
        <taxon>Eukaryota</taxon>
        <taxon>Viridiplantae</taxon>
        <taxon>Streptophyta</taxon>
        <taxon>Embryophyta</taxon>
        <taxon>Tracheophyta</taxon>
        <taxon>Spermatophyta</taxon>
        <taxon>Magnoliopsida</taxon>
        <taxon>Liliopsida</taxon>
        <taxon>Araceae</taxon>
        <taxon>Aroideae</taxon>
        <taxon>Colocasieae</taxon>
        <taxon>Colocasia</taxon>
    </lineage>
</organism>
<dbReference type="GO" id="GO:2001070">
    <property type="term" value="F:starch binding"/>
    <property type="evidence" value="ECO:0007669"/>
    <property type="project" value="InterPro"/>
</dbReference>
<dbReference type="OrthoDB" id="550577at2759"/>
<evidence type="ECO:0000256" key="1">
    <source>
        <dbReference type="SAM" id="MobiDB-lite"/>
    </source>
</evidence>
<feature type="compositionally biased region" description="Basic and acidic residues" evidence="1">
    <location>
        <begin position="111"/>
        <end position="122"/>
    </location>
</feature>
<dbReference type="InterPro" id="IPR013784">
    <property type="entry name" value="Carb-bd-like_fold"/>
</dbReference>
<proteinExistence type="predicted"/>
<dbReference type="AlphaFoldDB" id="A0A843TVN9"/>
<dbReference type="PANTHER" id="PTHR15048">
    <property type="entry name" value="STARCH-BINDING DOMAIN-CONTAINING PROTEIN 1"/>
    <property type="match status" value="1"/>
</dbReference>
<feature type="region of interest" description="Disordered" evidence="1">
    <location>
        <begin position="105"/>
        <end position="141"/>
    </location>
</feature>
<dbReference type="PROSITE" id="PS51166">
    <property type="entry name" value="CBM20"/>
    <property type="match status" value="1"/>
</dbReference>
<dbReference type="PANTHER" id="PTHR15048:SF0">
    <property type="entry name" value="STARCH-BINDING DOMAIN-CONTAINING PROTEIN 1"/>
    <property type="match status" value="1"/>
</dbReference>
<dbReference type="EMBL" id="NMUH01000172">
    <property type="protein sequence ID" value="MQL73560.1"/>
    <property type="molecule type" value="Genomic_DNA"/>
</dbReference>
<evidence type="ECO:0000313" key="3">
    <source>
        <dbReference type="EMBL" id="MQL73560.1"/>
    </source>
</evidence>
<protein>
    <recommendedName>
        <fullName evidence="2">CBM20 domain-containing protein</fullName>
    </recommendedName>
</protein>
<accession>A0A843TVN9</accession>
<feature type="region of interest" description="Disordered" evidence="1">
    <location>
        <begin position="176"/>
        <end position="210"/>
    </location>
</feature>
<keyword evidence="4" id="KW-1185">Reference proteome</keyword>
<dbReference type="SMART" id="SM01065">
    <property type="entry name" value="CBM_2"/>
    <property type="match status" value="1"/>
</dbReference>
<feature type="domain" description="CBM20" evidence="2">
    <location>
        <begin position="5"/>
        <end position="108"/>
    </location>
</feature>
<gene>
    <name evidence="3" type="ORF">Taro_005920</name>
</gene>
<comment type="caution">
    <text evidence="3">The sequence shown here is derived from an EMBL/GenBank/DDBJ whole genome shotgun (WGS) entry which is preliminary data.</text>
</comment>
<reference evidence="3" key="1">
    <citation type="submission" date="2017-07" db="EMBL/GenBank/DDBJ databases">
        <title>Taro Niue Genome Assembly and Annotation.</title>
        <authorList>
            <person name="Atibalentja N."/>
            <person name="Keating K."/>
            <person name="Fields C.J."/>
        </authorList>
    </citation>
    <scope>NUCLEOTIDE SEQUENCE</scope>
    <source>
        <strain evidence="3">Niue_2</strain>
        <tissue evidence="3">Leaf</tissue>
    </source>
</reference>
<dbReference type="Proteomes" id="UP000652761">
    <property type="component" value="Unassembled WGS sequence"/>
</dbReference>
<feature type="compositionally biased region" description="Low complexity" evidence="1">
    <location>
        <begin position="123"/>
        <end position="137"/>
    </location>
</feature>
<evidence type="ECO:0000259" key="2">
    <source>
        <dbReference type="PROSITE" id="PS51166"/>
    </source>
</evidence>
<evidence type="ECO:0000313" key="4">
    <source>
        <dbReference type="Proteomes" id="UP000652761"/>
    </source>
</evidence>
<dbReference type="SUPFAM" id="SSF49452">
    <property type="entry name" value="Starch-binding domain-like"/>
    <property type="match status" value="1"/>
</dbReference>
<dbReference type="FunFam" id="2.60.40.10:FF:000552">
    <property type="entry name" value="Related to glucoamylase"/>
    <property type="match status" value="1"/>
</dbReference>
<sequence>MIWLLDEPRTVRVRFMLQKSCQFGEHFLVVGEHRALGSWNPEKALPLEWSDGHIWVADDVELPVGEEIKYKFILRSLLGKIKWQPGPDKVLQTCESADAIVVTGDWESEADEKTTEKEKVSEDSTAAGADGEGATESNQAEVAEGNLKNTAEAGEEKPVVHEGEPALIPGLAPLAASPTEVEGKSDEASGESTAGKTDSPPAAAAEVGSSIAENNPFKSFTAAEKDMPTFSATSLAWLLRVLTSRFGSLYKYIKTRLIHTHSSEDLDSATRLPVEGLFTSGTEGTTEAGSDENKIEVKPWHIKMSAYSNAIASYHLINRLNIAVEDRKPMHVDARS</sequence>
<dbReference type="Pfam" id="PF00686">
    <property type="entry name" value="CBM_20"/>
    <property type="match status" value="1"/>
</dbReference>
<dbReference type="GO" id="GO:0016020">
    <property type="term" value="C:membrane"/>
    <property type="evidence" value="ECO:0007669"/>
    <property type="project" value="TreeGrafter"/>
</dbReference>
<dbReference type="InterPro" id="IPR013783">
    <property type="entry name" value="Ig-like_fold"/>
</dbReference>